<dbReference type="PANTHER" id="PTHR47186">
    <property type="entry name" value="LEUCINE-RICH REPEAT-CONTAINING PROTEIN 57"/>
    <property type="match status" value="1"/>
</dbReference>
<dbReference type="InterPro" id="IPR001611">
    <property type="entry name" value="Leu-rich_rpt"/>
</dbReference>
<dbReference type="AlphaFoldDB" id="A0A4U5R767"/>
<evidence type="ECO:0000313" key="1">
    <source>
        <dbReference type="EMBL" id="TKS18195.1"/>
    </source>
</evidence>
<dbReference type="InterPro" id="IPR032675">
    <property type="entry name" value="LRR_dom_sf"/>
</dbReference>
<proteinExistence type="predicted"/>
<organism evidence="1">
    <name type="scientific">Populus alba</name>
    <name type="common">White poplar</name>
    <dbReference type="NCBI Taxonomy" id="43335"/>
    <lineage>
        <taxon>Eukaryota</taxon>
        <taxon>Viridiplantae</taxon>
        <taxon>Streptophyta</taxon>
        <taxon>Embryophyta</taxon>
        <taxon>Tracheophyta</taxon>
        <taxon>Spermatophyta</taxon>
        <taxon>Magnoliopsida</taxon>
        <taxon>eudicotyledons</taxon>
        <taxon>Gunneridae</taxon>
        <taxon>Pentapetalae</taxon>
        <taxon>rosids</taxon>
        <taxon>fabids</taxon>
        <taxon>Malpighiales</taxon>
        <taxon>Salicaceae</taxon>
        <taxon>Saliceae</taxon>
        <taxon>Populus</taxon>
    </lineage>
</organism>
<dbReference type="PANTHER" id="PTHR47186:SF20">
    <property type="entry name" value="DISEASE RESISTANCE PROTEIN RPS5-LIKE"/>
    <property type="match status" value="1"/>
</dbReference>
<dbReference type="Gene3D" id="3.80.10.10">
    <property type="entry name" value="Ribonuclease Inhibitor"/>
    <property type="match status" value="1"/>
</dbReference>
<protein>
    <submittedName>
        <fullName evidence="1">Putative disease resistance protein</fullName>
    </submittedName>
</protein>
<reference evidence="1" key="1">
    <citation type="submission" date="2018-10" db="EMBL/GenBank/DDBJ databases">
        <title>Population genomic analysis revealed the cold adaptation of white poplar.</title>
        <authorList>
            <person name="Liu Y.-J."/>
        </authorList>
    </citation>
    <scope>NUCLEOTIDE SEQUENCE [LARGE SCALE GENOMIC DNA]</scope>
    <source>
        <strain evidence="1">PAL-ZL1</strain>
    </source>
</reference>
<name>A0A4U5R767_POPAL</name>
<accession>A0A4U5R767</accession>
<comment type="caution">
    <text evidence="1">The sequence shown here is derived from an EMBL/GenBank/DDBJ whole genome shotgun (WGS) entry which is preliminary data.</text>
</comment>
<sequence length="191" mass="21390">MAIKIQKVNSQAMVESGAQLEKLPDMEKWTEDLVRVSLMKNYITEIPASYSPRCPNLSTLLLSQNYMLRSIEGSFFTQLNGLAVLDLSNTGIKSLPGSISNLVCLTTLLLMRCQQLRQVPTLAKLTALKKLDLVYTQLEELPEGMELLSNLSINREADLGTLPKTIQALEIVQCHDMTSLCAYLRRYTPKP</sequence>
<dbReference type="Pfam" id="PF13855">
    <property type="entry name" value="LRR_8"/>
    <property type="match status" value="1"/>
</dbReference>
<dbReference type="STRING" id="43335.A0A4U5R767"/>
<dbReference type="SUPFAM" id="SSF52058">
    <property type="entry name" value="L domain-like"/>
    <property type="match status" value="1"/>
</dbReference>
<dbReference type="EMBL" id="RCHU01000013">
    <property type="protein sequence ID" value="TKS18195.1"/>
    <property type="molecule type" value="Genomic_DNA"/>
</dbReference>
<gene>
    <name evidence="1" type="ORF">D5086_0000006780</name>
</gene>